<comment type="cofactor">
    <cofactor evidence="1">
        <name>a divalent metal cation</name>
        <dbReference type="ChEBI" id="CHEBI:60240"/>
    </cofactor>
</comment>
<evidence type="ECO:0000313" key="5">
    <source>
        <dbReference type="Proteomes" id="UP000027195"/>
    </source>
</evidence>
<proteinExistence type="predicted"/>
<evidence type="ECO:0000259" key="3">
    <source>
        <dbReference type="Pfam" id="PF13359"/>
    </source>
</evidence>
<dbReference type="InParanoid" id="A0A067M3H1"/>
<sequence length="105" mass="11994">LQIYGDSAYGLTQFLLSPYESNDISPQQQAFNLEMSRVRVSVERAFAHIVQLFPFVDFHKSLQVLKQPVGKYYAIAALLTNAHTCLYGSEAAQYFHCEPPMLKEY</sequence>
<dbReference type="AlphaFoldDB" id="A0A067M3H1"/>
<feature type="domain" description="DDE Tnp4" evidence="3">
    <location>
        <begin position="3"/>
        <end position="81"/>
    </location>
</feature>
<dbReference type="Proteomes" id="UP000027195">
    <property type="component" value="Unassembled WGS sequence"/>
</dbReference>
<accession>A0A067M3H1</accession>
<feature type="non-terminal residue" evidence="4">
    <location>
        <position position="1"/>
    </location>
</feature>
<evidence type="ECO:0000256" key="2">
    <source>
        <dbReference type="ARBA" id="ARBA00022723"/>
    </source>
</evidence>
<evidence type="ECO:0000313" key="4">
    <source>
        <dbReference type="EMBL" id="KDQ06131.1"/>
    </source>
</evidence>
<dbReference type="STRING" id="930990.A0A067M3H1"/>
<dbReference type="OrthoDB" id="2966465at2759"/>
<dbReference type="InterPro" id="IPR027806">
    <property type="entry name" value="HARBI1_dom"/>
</dbReference>
<dbReference type="Pfam" id="PF13359">
    <property type="entry name" value="DDE_Tnp_4"/>
    <property type="match status" value="1"/>
</dbReference>
<feature type="non-terminal residue" evidence="4">
    <location>
        <position position="105"/>
    </location>
</feature>
<reference evidence="5" key="1">
    <citation type="journal article" date="2014" name="Proc. Natl. Acad. Sci. U.S.A.">
        <title>Extensive sampling of basidiomycete genomes demonstrates inadequacy of the white-rot/brown-rot paradigm for wood decay fungi.</title>
        <authorList>
            <person name="Riley R."/>
            <person name="Salamov A.A."/>
            <person name="Brown D.W."/>
            <person name="Nagy L.G."/>
            <person name="Floudas D."/>
            <person name="Held B.W."/>
            <person name="Levasseur A."/>
            <person name="Lombard V."/>
            <person name="Morin E."/>
            <person name="Otillar R."/>
            <person name="Lindquist E.A."/>
            <person name="Sun H."/>
            <person name="LaButti K.M."/>
            <person name="Schmutz J."/>
            <person name="Jabbour D."/>
            <person name="Luo H."/>
            <person name="Baker S.E."/>
            <person name="Pisabarro A.G."/>
            <person name="Walton J.D."/>
            <person name="Blanchette R.A."/>
            <person name="Henrissat B."/>
            <person name="Martin F."/>
            <person name="Cullen D."/>
            <person name="Hibbett D.S."/>
            <person name="Grigoriev I.V."/>
        </authorList>
    </citation>
    <scope>NUCLEOTIDE SEQUENCE [LARGE SCALE GENOMIC DNA]</scope>
    <source>
        <strain evidence="5">FD-172 SS1</strain>
    </source>
</reference>
<keyword evidence="2" id="KW-0479">Metal-binding</keyword>
<dbReference type="EMBL" id="KL198154">
    <property type="protein sequence ID" value="KDQ06131.1"/>
    <property type="molecule type" value="Genomic_DNA"/>
</dbReference>
<gene>
    <name evidence="4" type="ORF">BOTBODRAFT_82476</name>
</gene>
<keyword evidence="5" id="KW-1185">Reference proteome</keyword>
<protein>
    <recommendedName>
        <fullName evidence="3">DDE Tnp4 domain-containing protein</fullName>
    </recommendedName>
</protein>
<dbReference type="GO" id="GO:0046872">
    <property type="term" value="F:metal ion binding"/>
    <property type="evidence" value="ECO:0007669"/>
    <property type="project" value="UniProtKB-KW"/>
</dbReference>
<dbReference type="HOGENOM" id="CLU_128024_0_0_1"/>
<name>A0A067M3H1_BOTB1</name>
<evidence type="ECO:0000256" key="1">
    <source>
        <dbReference type="ARBA" id="ARBA00001968"/>
    </source>
</evidence>
<organism evidence="4 5">
    <name type="scientific">Botryobasidium botryosum (strain FD-172 SS1)</name>
    <dbReference type="NCBI Taxonomy" id="930990"/>
    <lineage>
        <taxon>Eukaryota</taxon>
        <taxon>Fungi</taxon>
        <taxon>Dikarya</taxon>
        <taxon>Basidiomycota</taxon>
        <taxon>Agaricomycotina</taxon>
        <taxon>Agaricomycetes</taxon>
        <taxon>Cantharellales</taxon>
        <taxon>Botryobasidiaceae</taxon>
        <taxon>Botryobasidium</taxon>
    </lineage>
</organism>